<proteinExistence type="predicted"/>
<keyword evidence="3" id="KW-1185">Reference proteome</keyword>
<dbReference type="RefSeq" id="XP_028532846.1">
    <property type="nucleotide sequence ID" value="XM_028676349.1"/>
</dbReference>
<evidence type="ECO:0000256" key="1">
    <source>
        <dbReference type="SAM" id="Coils"/>
    </source>
</evidence>
<dbReference type="OrthoDB" id="345648at2759"/>
<sequence length="433" mass="51945">MNDSEILVEKKKNSNKNFGSSYEICDDDKIQEFYKTEFIDSSNEEFLPNQSFLKNKEYSKYLKKKKENYENKLKMEKELLFQNEMLKNILNTSQKMKEMQKQLFNVDVHNFVPTLPPESRNSYSIQREYPLIYNKEKGCHESNNYNSSKNINHNNYECEINMATNEDIPNNYLAENKEKYSKSNLISHPPRIGEIKVNIDDIKKGLLTYYSHIYSLDQYDIEDRINILRYGEKNISDSINIKYSYLNKGISNNPPFIYYNSELNNPYSFSYQNMPPEYYYSYQSNENKKYLKDNMVKYEKNYYLEKTDHEKRNVSENNFDHQGQFSELLNSLKNKCEDAKFRIQHLSSKFNEKYENPDNRFWVHNLVPPHLRKPVLNDEDDIRKHLVTVYAQLFNEAMLNKKKIKALEKKLHILKLKSNIYKNQYKIETRNAL</sequence>
<evidence type="ECO:0000313" key="2">
    <source>
        <dbReference type="EMBL" id="CRG99841.1"/>
    </source>
</evidence>
<accession>A0A1J1H575</accession>
<dbReference type="OMA" id="FWIHNLV"/>
<dbReference type="Proteomes" id="UP000220158">
    <property type="component" value="Chromosome 8"/>
</dbReference>
<feature type="coiled-coil region" evidence="1">
    <location>
        <begin position="59"/>
        <end position="102"/>
    </location>
</feature>
<keyword evidence="1" id="KW-0175">Coiled coil</keyword>
<dbReference type="VEuPathDB" id="PlasmoDB:PRELSG_0826900"/>
<protein>
    <submittedName>
        <fullName evidence="2">Uncharacterized protein</fullName>
    </submittedName>
</protein>
<reference evidence="2 3" key="1">
    <citation type="submission" date="2015-04" db="EMBL/GenBank/DDBJ databases">
        <authorList>
            <consortium name="Pathogen Informatics"/>
        </authorList>
    </citation>
    <scope>NUCLEOTIDE SEQUENCE [LARGE SCALE GENOMIC DNA]</scope>
    <source>
        <strain evidence="2 3">SGS1</strain>
    </source>
</reference>
<dbReference type="KEGG" id="prel:PRELSG_0826900"/>
<evidence type="ECO:0000313" key="3">
    <source>
        <dbReference type="Proteomes" id="UP000220158"/>
    </source>
</evidence>
<organism evidence="2 3">
    <name type="scientific">Plasmodium relictum</name>
    <dbReference type="NCBI Taxonomy" id="85471"/>
    <lineage>
        <taxon>Eukaryota</taxon>
        <taxon>Sar</taxon>
        <taxon>Alveolata</taxon>
        <taxon>Apicomplexa</taxon>
        <taxon>Aconoidasida</taxon>
        <taxon>Haemosporida</taxon>
        <taxon>Plasmodiidae</taxon>
        <taxon>Plasmodium</taxon>
        <taxon>Plasmodium (Haemamoeba)</taxon>
    </lineage>
</organism>
<dbReference type="AlphaFoldDB" id="A0A1J1H575"/>
<name>A0A1J1H575_PLARL</name>
<dbReference type="EMBL" id="LN835303">
    <property type="protein sequence ID" value="CRG99841.1"/>
    <property type="molecule type" value="Genomic_DNA"/>
</dbReference>
<gene>
    <name evidence="2" type="ORF">PRELSG_0826900</name>
</gene>
<dbReference type="GeneID" id="39735945"/>